<reference evidence="5" key="1">
    <citation type="journal article" date="2018" name="DNA Res.">
        <title>Multiple hybrid de novo genome assembly of finger millet, an orphan allotetraploid crop.</title>
        <authorList>
            <person name="Hatakeyama M."/>
            <person name="Aluri S."/>
            <person name="Balachadran M.T."/>
            <person name="Sivarajan S.R."/>
            <person name="Patrignani A."/>
            <person name="Gruter S."/>
            <person name="Poveda L."/>
            <person name="Shimizu-Inatsugi R."/>
            <person name="Baeten J."/>
            <person name="Francoijs K.J."/>
            <person name="Nataraja K.N."/>
            <person name="Reddy Y.A.N."/>
            <person name="Phadnis S."/>
            <person name="Ravikumar R.L."/>
            <person name="Schlapbach R."/>
            <person name="Sreeman S.M."/>
            <person name="Shimizu K.K."/>
        </authorList>
    </citation>
    <scope>NUCLEOTIDE SEQUENCE</scope>
</reference>
<dbReference type="EMBL" id="BQKI01000079">
    <property type="protein sequence ID" value="GJN27550.1"/>
    <property type="molecule type" value="Genomic_DNA"/>
</dbReference>
<evidence type="ECO:0000259" key="4">
    <source>
        <dbReference type="PROSITE" id="PS51720"/>
    </source>
</evidence>
<dbReference type="FunFam" id="3.40.50.300:FF:000840">
    <property type="entry name" value="Immune-associated nucleotide-binding protein 9"/>
    <property type="match status" value="1"/>
</dbReference>
<dbReference type="PANTHER" id="PTHR10903:SF102">
    <property type="entry name" value="OS04G0441600 PROTEIN"/>
    <property type="match status" value="1"/>
</dbReference>
<keyword evidence="3" id="KW-0342">GTP-binding</keyword>
<keyword evidence="2" id="KW-0547">Nucleotide-binding</keyword>
<dbReference type="CDD" id="cd01852">
    <property type="entry name" value="AIG1"/>
    <property type="match status" value="1"/>
</dbReference>
<name>A0AAV5EZB5_ELECO</name>
<evidence type="ECO:0000256" key="1">
    <source>
        <dbReference type="ARBA" id="ARBA00008535"/>
    </source>
</evidence>
<dbReference type="PROSITE" id="PS51720">
    <property type="entry name" value="G_AIG1"/>
    <property type="match status" value="1"/>
</dbReference>
<evidence type="ECO:0000256" key="2">
    <source>
        <dbReference type="ARBA" id="ARBA00022741"/>
    </source>
</evidence>
<dbReference type="GO" id="GO:0005525">
    <property type="term" value="F:GTP binding"/>
    <property type="evidence" value="ECO:0007669"/>
    <property type="project" value="UniProtKB-KW"/>
</dbReference>
<dbReference type="InterPro" id="IPR006703">
    <property type="entry name" value="G_AIG1"/>
</dbReference>
<feature type="domain" description="AIG1-type G" evidence="4">
    <location>
        <begin position="18"/>
        <end position="227"/>
    </location>
</feature>
<comment type="caution">
    <text evidence="5">The sequence shown here is derived from an EMBL/GenBank/DDBJ whole genome shotgun (WGS) entry which is preliminary data.</text>
</comment>
<comment type="similarity">
    <text evidence="1">Belongs to the TRAFAC class TrmE-Era-EngA-EngB-Septin-like GTPase superfamily. AIG1/Toc34/Toc159-like paraseptin GTPase family. IAN subfamily.</text>
</comment>
<gene>
    <name evidence="5" type="primary">gb15580</name>
    <name evidence="5" type="ORF">PR202_gb15580</name>
</gene>
<sequence length="270" mass="30134">MGGGNDDHCNRVARCAWTDDVTLVLVGKVGYGKSATANSILGCNAFESKRSYASVTGTCQMRSTSLRVGNVIRTANVIDTPGLFDMGISVKEAGKEITKSMDMAKEGMHAMLMVLTAASRLSPEDEETMEYIKLFFGDKIVDHMIFVFTNGDQVQETDWKSMLDNSAPGYLKDMIRRCKNRVILFDNKTKDIQKRDAQLKQLLNLVNSVILSNCGKPFSNLMFTHMKKAHDKLKELDAEGCPDKQTSELKKARCDEYLAPINKMDWNVPP</sequence>
<evidence type="ECO:0000256" key="3">
    <source>
        <dbReference type="ARBA" id="ARBA00023134"/>
    </source>
</evidence>
<accession>A0AAV5EZB5</accession>
<dbReference type="PANTHER" id="PTHR10903">
    <property type="entry name" value="GTPASE, IMAP FAMILY MEMBER-RELATED"/>
    <property type="match status" value="1"/>
</dbReference>
<dbReference type="InterPro" id="IPR045058">
    <property type="entry name" value="GIMA/IAN/Toc"/>
</dbReference>
<dbReference type="InterPro" id="IPR027417">
    <property type="entry name" value="P-loop_NTPase"/>
</dbReference>
<protein>
    <recommendedName>
        <fullName evidence="4">AIG1-type G domain-containing protein</fullName>
    </recommendedName>
</protein>
<organism evidence="5 6">
    <name type="scientific">Eleusine coracana subsp. coracana</name>
    <dbReference type="NCBI Taxonomy" id="191504"/>
    <lineage>
        <taxon>Eukaryota</taxon>
        <taxon>Viridiplantae</taxon>
        <taxon>Streptophyta</taxon>
        <taxon>Embryophyta</taxon>
        <taxon>Tracheophyta</taxon>
        <taxon>Spermatophyta</taxon>
        <taxon>Magnoliopsida</taxon>
        <taxon>Liliopsida</taxon>
        <taxon>Poales</taxon>
        <taxon>Poaceae</taxon>
        <taxon>PACMAD clade</taxon>
        <taxon>Chloridoideae</taxon>
        <taxon>Cynodonteae</taxon>
        <taxon>Eleusininae</taxon>
        <taxon>Eleusine</taxon>
    </lineage>
</organism>
<dbReference type="AlphaFoldDB" id="A0AAV5EZB5"/>
<dbReference type="SUPFAM" id="SSF52540">
    <property type="entry name" value="P-loop containing nucleoside triphosphate hydrolases"/>
    <property type="match status" value="1"/>
</dbReference>
<dbReference type="Pfam" id="PF04548">
    <property type="entry name" value="AIG1"/>
    <property type="match status" value="1"/>
</dbReference>
<proteinExistence type="inferred from homology"/>
<keyword evidence="6" id="KW-1185">Reference proteome</keyword>
<evidence type="ECO:0000313" key="5">
    <source>
        <dbReference type="EMBL" id="GJN27550.1"/>
    </source>
</evidence>
<dbReference type="Proteomes" id="UP001054889">
    <property type="component" value="Unassembled WGS sequence"/>
</dbReference>
<dbReference type="Gene3D" id="3.40.50.300">
    <property type="entry name" value="P-loop containing nucleotide triphosphate hydrolases"/>
    <property type="match status" value="1"/>
</dbReference>
<evidence type="ECO:0000313" key="6">
    <source>
        <dbReference type="Proteomes" id="UP001054889"/>
    </source>
</evidence>
<reference evidence="5" key="2">
    <citation type="submission" date="2021-12" db="EMBL/GenBank/DDBJ databases">
        <title>Resequencing data analysis of finger millet.</title>
        <authorList>
            <person name="Hatakeyama M."/>
            <person name="Aluri S."/>
            <person name="Balachadran M.T."/>
            <person name="Sivarajan S.R."/>
            <person name="Poveda L."/>
            <person name="Shimizu-Inatsugi R."/>
            <person name="Schlapbach R."/>
            <person name="Sreeman S.M."/>
            <person name="Shimizu K.K."/>
        </authorList>
    </citation>
    <scope>NUCLEOTIDE SEQUENCE</scope>
</reference>